<evidence type="ECO:0000256" key="6">
    <source>
        <dbReference type="ARBA" id="ARBA00023049"/>
    </source>
</evidence>
<dbReference type="FunFam" id="3.30.2010.30:FF:000001">
    <property type="entry name" value="Leukotriene A(4) hydrolase"/>
    <property type="match status" value="1"/>
</dbReference>
<dbReference type="GO" id="GO:0004177">
    <property type="term" value="F:aminopeptidase activity"/>
    <property type="evidence" value="ECO:0007669"/>
    <property type="project" value="TreeGrafter"/>
</dbReference>
<keyword evidence="6" id="KW-0482">Metalloprotease</keyword>
<dbReference type="Gene3D" id="3.30.2010.30">
    <property type="match status" value="1"/>
</dbReference>
<evidence type="ECO:0000256" key="2">
    <source>
        <dbReference type="ARBA" id="ARBA00022670"/>
    </source>
</evidence>
<dbReference type="eggNOG" id="KOG1047">
    <property type="taxonomic scope" value="Eukaryota"/>
</dbReference>
<comment type="cofactor">
    <cofactor evidence="9">
        <name>Zn(2+)</name>
        <dbReference type="ChEBI" id="CHEBI:29105"/>
    </cofactor>
    <text evidence="9">Binds 1 zinc ion per subunit.</text>
</comment>
<dbReference type="Gene3D" id="1.25.40.320">
    <property type="entry name" value="Peptidase M1, leukotriene A4 hydrolase/aminopeptidase C-terminal domain"/>
    <property type="match status" value="1"/>
</dbReference>
<evidence type="ECO:0000256" key="7">
    <source>
        <dbReference type="PIRSR" id="PIRSR634015-1"/>
    </source>
</evidence>
<feature type="binding site" evidence="9">
    <location>
        <position position="336"/>
    </location>
    <ligand>
        <name>Zn(2+)</name>
        <dbReference type="ChEBI" id="CHEBI:29105"/>
        <note>catalytic</note>
    </ligand>
</feature>
<dbReference type="OrthoDB" id="79562at2759"/>
<dbReference type="InterPro" id="IPR034015">
    <property type="entry name" value="M1_LTA4H"/>
</dbReference>
<dbReference type="Pfam" id="PF09127">
    <property type="entry name" value="Leuk-A4-hydro_C"/>
    <property type="match status" value="1"/>
</dbReference>
<feature type="domain" description="Peptidase M1 leukotriene A4 hydrolase/aminopeptidase C-terminal" evidence="10">
    <location>
        <begin position="476"/>
        <end position="603"/>
    </location>
</feature>
<dbReference type="PANTHER" id="PTHR45726:SF3">
    <property type="entry name" value="LEUKOTRIENE A-4 HYDROLASE"/>
    <property type="match status" value="1"/>
</dbReference>
<dbReference type="SMART" id="SM01263">
    <property type="entry name" value="Leuk-A4-hydro_C"/>
    <property type="match status" value="1"/>
</dbReference>
<evidence type="ECO:0000313" key="11">
    <source>
        <dbReference type="EMBL" id="EKD02826.1"/>
    </source>
</evidence>
<dbReference type="SUPFAM" id="SSF48371">
    <property type="entry name" value="ARM repeat"/>
    <property type="match status" value="1"/>
</dbReference>
<dbReference type="GO" id="GO:0004301">
    <property type="term" value="F:epoxide hydrolase activity"/>
    <property type="evidence" value="ECO:0007669"/>
    <property type="project" value="TreeGrafter"/>
</dbReference>
<dbReference type="Gene3D" id="2.60.40.1730">
    <property type="entry name" value="tricorn interacting facor f3 domain"/>
    <property type="match status" value="1"/>
</dbReference>
<dbReference type="PANTHER" id="PTHR45726">
    <property type="entry name" value="LEUKOTRIENE A-4 HYDROLASE"/>
    <property type="match status" value="1"/>
</dbReference>
<keyword evidence="2" id="KW-0645">Protease</keyword>
<dbReference type="InterPro" id="IPR016024">
    <property type="entry name" value="ARM-type_fold"/>
</dbReference>
<keyword evidence="5 9" id="KW-0862">Zinc</keyword>
<dbReference type="InterPro" id="IPR042097">
    <property type="entry name" value="Aminopeptidase_N-like_N_sf"/>
</dbReference>
<name>K1VQC7_TRIAC</name>
<dbReference type="Pfam" id="PF01433">
    <property type="entry name" value="Peptidase_M1"/>
    <property type="match status" value="1"/>
</dbReference>
<dbReference type="GO" id="GO:0008270">
    <property type="term" value="F:zinc ion binding"/>
    <property type="evidence" value="ECO:0007669"/>
    <property type="project" value="InterPro"/>
</dbReference>
<comment type="similarity">
    <text evidence="1">Belongs to the peptidase M1 family.</text>
</comment>
<dbReference type="InterPro" id="IPR027268">
    <property type="entry name" value="Peptidase_M4/M1_CTD_sf"/>
</dbReference>
<dbReference type="Proteomes" id="UP000006757">
    <property type="component" value="Unassembled WGS sequence"/>
</dbReference>
<feature type="binding site" evidence="8">
    <location>
        <begin position="193"/>
        <end position="195"/>
    </location>
    <ligand>
        <name>a peptide</name>
        <dbReference type="ChEBI" id="CHEBI:60466"/>
    </ligand>
</feature>
<dbReference type="InterPro" id="IPR014782">
    <property type="entry name" value="Peptidase_M1_dom"/>
</dbReference>
<feature type="binding site" evidence="8">
    <location>
        <begin position="568"/>
        <end position="570"/>
    </location>
    <ligand>
        <name>a peptide</name>
        <dbReference type="ChEBI" id="CHEBI:60466"/>
    </ligand>
</feature>
<feature type="binding site" evidence="9">
    <location>
        <position position="340"/>
    </location>
    <ligand>
        <name>Zn(2+)</name>
        <dbReference type="ChEBI" id="CHEBI:29105"/>
        <note>catalytic</note>
    </ligand>
</feature>
<evidence type="ECO:0000256" key="5">
    <source>
        <dbReference type="ARBA" id="ARBA00022833"/>
    </source>
</evidence>
<feature type="active site" description="Proton donor" evidence="7">
    <location>
        <position position="389"/>
    </location>
</feature>
<dbReference type="SUPFAM" id="SSF63737">
    <property type="entry name" value="Leukotriene A4 hydrolase N-terminal domain"/>
    <property type="match status" value="1"/>
</dbReference>
<evidence type="ECO:0000256" key="9">
    <source>
        <dbReference type="PIRSR" id="PIRSR634015-3"/>
    </source>
</evidence>
<evidence type="ECO:0000313" key="12">
    <source>
        <dbReference type="Proteomes" id="UP000006757"/>
    </source>
</evidence>
<protein>
    <submittedName>
        <fullName evidence="11">Leukotriene-A(4) hydrolase</fullName>
    </submittedName>
</protein>
<dbReference type="GO" id="GO:0008237">
    <property type="term" value="F:metallopeptidase activity"/>
    <property type="evidence" value="ECO:0007669"/>
    <property type="project" value="UniProtKB-KW"/>
</dbReference>
<keyword evidence="4 11" id="KW-0378">Hydrolase</keyword>
<comment type="caution">
    <text evidence="11">The sequence shown here is derived from an EMBL/GenBank/DDBJ whole genome shotgun (WGS) entry which is preliminary data.</text>
</comment>
<evidence type="ECO:0000256" key="4">
    <source>
        <dbReference type="ARBA" id="ARBA00022801"/>
    </source>
</evidence>
<keyword evidence="12" id="KW-1185">Reference proteome</keyword>
<dbReference type="AlphaFoldDB" id="K1VQC7"/>
<evidence type="ECO:0000256" key="3">
    <source>
        <dbReference type="ARBA" id="ARBA00022723"/>
    </source>
</evidence>
<dbReference type="STRING" id="1220162.K1VQC7"/>
<gene>
    <name evidence="11" type="ORF">A1Q2_02901</name>
</gene>
<feature type="active site" description="Proton acceptor" evidence="7">
    <location>
        <position position="337"/>
    </location>
</feature>
<evidence type="ECO:0000259" key="10">
    <source>
        <dbReference type="SMART" id="SM01263"/>
    </source>
</evidence>
<organism evidence="11 12">
    <name type="scientific">Trichosporon asahii var. asahii (strain CBS 8904)</name>
    <name type="common">Yeast</name>
    <dbReference type="NCBI Taxonomy" id="1220162"/>
    <lineage>
        <taxon>Eukaryota</taxon>
        <taxon>Fungi</taxon>
        <taxon>Dikarya</taxon>
        <taxon>Basidiomycota</taxon>
        <taxon>Agaricomycotina</taxon>
        <taxon>Tremellomycetes</taxon>
        <taxon>Trichosporonales</taxon>
        <taxon>Trichosporonaceae</taxon>
        <taxon>Trichosporon</taxon>
    </lineage>
</organism>
<proteinExistence type="inferred from homology"/>
<dbReference type="EMBL" id="AMBO01000276">
    <property type="protein sequence ID" value="EKD02826.1"/>
    <property type="molecule type" value="Genomic_DNA"/>
</dbReference>
<dbReference type="InterPro" id="IPR038502">
    <property type="entry name" value="M1_LTA-4_hydro/amino_C_sf"/>
</dbReference>
<dbReference type="FunCoup" id="K1VQC7">
    <property type="interactions" value="499"/>
</dbReference>
<accession>K1VQC7</accession>
<dbReference type="HOGENOM" id="CLU_014505_1_2_1"/>
<evidence type="ECO:0000256" key="1">
    <source>
        <dbReference type="ARBA" id="ARBA00010136"/>
    </source>
</evidence>
<keyword evidence="3 9" id="KW-0479">Metal-binding</keyword>
<feature type="binding site" evidence="8">
    <location>
        <begin position="307"/>
        <end position="312"/>
    </location>
    <ligand>
        <name>a peptide</name>
        <dbReference type="ChEBI" id="CHEBI:60466"/>
    </ligand>
</feature>
<dbReference type="GO" id="GO:0006508">
    <property type="term" value="P:proteolysis"/>
    <property type="evidence" value="ECO:0007669"/>
    <property type="project" value="UniProtKB-KW"/>
</dbReference>
<evidence type="ECO:0000256" key="8">
    <source>
        <dbReference type="PIRSR" id="PIRSR634015-2"/>
    </source>
</evidence>
<dbReference type="OMA" id="FPGNHHP"/>
<dbReference type="SUPFAM" id="SSF55486">
    <property type="entry name" value="Metalloproteases ('zincins'), catalytic domain"/>
    <property type="match status" value="1"/>
</dbReference>
<dbReference type="InterPro" id="IPR015211">
    <property type="entry name" value="Peptidase_M1_C"/>
</dbReference>
<reference evidence="11 12" key="1">
    <citation type="journal article" date="2012" name="Eukaryot. Cell">
        <title>Genome sequence of the Trichosporon asahii environmental strain CBS 8904.</title>
        <authorList>
            <person name="Yang R.Y."/>
            <person name="Li H.T."/>
            <person name="Zhu H."/>
            <person name="Zhou G.P."/>
            <person name="Wang M."/>
            <person name="Wang L."/>
        </authorList>
    </citation>
    <scope>NUCLEOTIDE SEQUENCE [LARGE SCALE GENOMIC DNA]</scope>
    <source>
        <strain evidence="11 12">CBS 8904</strain>
    </source>
</reference>
<sequence>MLALRKRGRGRKSRVPVEVWPRWLSQMTACDRMVSAKIRCEVSTQRAIPAFLPDRPCFRLPQNYRSRQYHSQAPKNTLRTMASSAAPVSQDRDLSTLSNYQDIRTDNIDLDWSIDWDKKTIGGTATLKLEAIKDVDEVVLDTSYLDIKDVTVDGKKALDEHIEAMGQALHVKLPSTLKKGQTKSGKYPYLYSQSQADTPAIKATYSSRVTSVLPVLMSALRQSPPSDEEPQYGKKIEYVYKQVTYKAFPDMEGRNWKTGVWTEPQTMKAAYWEFEEDTAKQVATAEDLTSAYRFGVYDFLILPNSFPYGGMENCCLTFATPTLLAGDRSLVDVIAHEISHIHGEPARMLSFTIGRVGLKESLKGYEDTPRFQKLLPDFKNHEDRDQVPYEKGSNFLLHLERTVGGLDHFIPYMKDYVKTFTNKSITTEQWHKHLFDWFGKQENGEEYLKKLDKVNWDEWIHGTGLDLCIDMQYDDSLSKPPTQLAERWAAAAKKGDLSQFKPEDVKDFDSTQKCVMLDHLYELGPKYQPEVATKLDEIYGFNQTQNAEIKLRFYKIALKSDWVITKGRMKFCRPIFKLLNEQNPELAKKVFKEHAEFYVSDKFAATRPI</sequence>
<dbReference type="Gene3D" id="1.10.390.10">
    <property type="entry name" value="Neutral Protease Domain 2"/>
    <property type="match status" value="1"/>
</dbReference>
<dbReference type="InParanoid" id="K1VQC7"/>
<dbReference type="GO" id="GO:0005829">
    <property type="term" value="C:cytosol"/>
    <property type="evidence" value="ECO:0007669"/>
    <property type="project" value="TreeGrafter"/>
</dbReference>